<dbReference type="EMBL" id="BSDY01000001">
    <property type="protein sequence ID" value="GLI54682.1"/>
    <property type="molecule type" value="Genomic_DNA"/>
</dbReference>
<proteinExistence type="predicted"/>
<keyword evidence="2" id="KW-1185">Reference proteome</keyword>
<dbReference type="AlphaFoldDB" id="A0A9W6GIH8"/>
<evidence type="ECO:0000313" key="2">
    <source>
        <dbReference type="Proteomes" id="UP001144471"/>
    </source>
</evidence>
<protein>
    <submittedName>
        <fullName evidence="1">Uncharacterized protein</fullName>
    </submittedName>
</protein>
<organism evidence="1 2">
    <name type="scientific">Propionigenium maris DSM 9537</name>
    <dbReference type="NCBI Taxonomy" id="1123000"/>
    <lineage>
        <taxon>Bacteria</taxon>
        <taxon>Fusobacteriati</taxon>
        <taxon>Fusobacteriota</taxon>
        <taxon>Fusobacteriia</taxon>
        <taxon>Fusobacteriales</taxon>
        <taxon>Fusobacteriaceae</taxon>
        <taxon>Propionigenium</taxon>
    </lineage>
</organism>
<gene>
    <name evidence="1" type="ORF">PM10SUCC1_01970</name>
</gene>
<sequence length="45" mass="5074">MPSFGDVPGKGRYRCVICDFEFEIKDGEELELCPLCEGATFEKVD</sequence>
<dbReference type="RefSeq" id="WP_281832555.1">
    <property type="nucleotide sequence ID" value="NZ_BSDY01000001.1"/>
</dbReference>
<evidence type="ECO:0000313" key="1">
    <source>
        <dbReference type="EMBL" id="GLI54682.1"/>
    </source>
</evidence>
<comment type="caution">
    <text evidence="1">The sequence shown here is derived from an EMBL/GenBank/DDBJ whole genome shotgun (WGS) entry which is preliminary data.</text>
</comment>
<reference evidence="1" key="1">
    <citation type="submission" date="2022-12" db="EMBL/GenBank/DDBJ databases">
        <title>Reference genome sequencing for broad-spectrum identification of bacterial and archaeal isolates by mass spectrometry.</title>
        <authorList>
            <person name="Sekiguchi Y."/>
            <person name="Tourlousse D.M."/>
        </authorList>
    </citation>
    <scope>NUCLEOTIDE SEQUENCE</scope>
    <source>
        <strain evidence="1">10succ1</strain>
    </source>
</reference>
<dbReference type="Pfam" id="PF07295">
    <property type="entry name" value="DUF1451"/>
    <property type="match status" value="1"/>
</dbReference>
<accession>A0A9W6GIH8</accession>
<dbReference type="InterPro" id="IPR009912">
    <property type="entry name" value="DUF1451"/>
</dbReference>
<dbReference type="Proteomes" id="UP001144471">
    <property type="component" value="Unassembled WGS sequence"/>
</dbReference>
<name>A0A9W6GIH8_9FUSO</name>